<dbReference type="EMBL" id="AP023356">
    <property type="protein sequence ID" value="BCJ42399.1"/>
    <property type="molecule type" value="Genomic_DNA"/>
</dbReference>
<gene>
    <name evidence="1" type="ORF">Aiant_30560</name>
</gene>
<reference evidence="1 2" key="1">
    <citation type="submission" date="2020-08" db="EMBL/GenBank/DDBJ databases">
        <title>Whole genome shotgun sequence of Actinoplanes ianthinogenes NBRC 13996.</title>
        <authorList>
            <person name="Komaki H."/>
            <person name="Tamura T."/>
        </authorList>
    </citation>
    <scope>NUCLEOTIDE SEQUENCE [LARGE SCALE GENOMIC DNA]</scope>
    <source>
        <strain evidence="1 2">NBRC 13996</strain>
    </source>
</reference>
<accession>A0ABN6CDD6</accession>
<keyword evidence="2" id="KW-1185">Reference proteome</keyword>
<dbReference type="PROSITE" id="PS51318">
    <property type="entry name" value="TAT"/>
    <property type="match status" value="1"/>
</dbReference>
<evidence type="ECO:0000313" key="2">
    <source>
        <dbReference type="Proteomes" id="UP000676967"/>
    </source>
</evidence>
<organism evidence="1 2">
    <name type="scientific">Actinoplanes ianthinogenes</name>
    <dbReference type="NCBI Taxonomy" id="122358"/>
    <lineage>
        <taxon>Bacteria</taxon>
        <taxon>Bacillati</taxon>
        <taxon>Actinomycetota</taxon>
        <taxon>Actinomycetes</taxon>
        <taxon>Micromonosporales</taxon>
        <taxon>Micromonosporaceae</taxon>
        <taxon>Actinoplanes</taxon>
    </lineage>
</organism>
<dbReference type="Proteomes" id="UP000676967">
    <property type="component" value="Chromosome"/>
</dbReference>
<dbReference type="PROSITE" id="PS51257">
    <property type="entry name" value="PROKAR_LIPOPROTEIN"/>
    <property type="match status" value="1"/>
</dbReference>
<sequence length="156" mass="15321">MTGAVRMSDGGHTRRRVLGTAGGLAGLVTLGGCGLFDDEPEPAPAPDPLQPVLDEAVALAGSYQRLAVTQPALAAFATAHRAHAAELAKVIGTTLPSGSAAPSAATGAGDTVAALRQAELAAQKTAVAACKAAPAERAALIGSIAAARATHAEALR</sequence>
<protein>
    <submittedName>
        <fullName evidence="1">Uncharacterized protein</fullName>
    </submittedName>
</protein>
<evidence type="ECO:0000313" key="1">
    <source>
        <dbReference type="EMBL" id="BCJ42399.1"/>
    </source>
</evidence>
<name>A0ABN6CDD6_9ACTN</name>
<proteinExistence type="predicted"/>
<dbReference type="InterPro" id="IPR006311">
    <property type="entry name" value="TAT_signal"/>
</dbReference>